<dbReference type="EMBL" id="JAFCIX010000580">
    <property type="protein sequence ID" value="KAH6585580.1"/>
    <property type="molecule type" value="Genomic_DNA"/>
</dbReference>
<dbReference type="Proteomes" id="UP001648503">
    <property type="component" value="Unassembled WGS sequence"/>
</dbReference>
<sequence length="289" mass="31061">MISKEAEAFRLQVEQRLRSAEETSSVLAEIVDLAHVQMKSGIRPSRSQCELLKQLRDESVHFQTKIYDTLSLVDKTIDRERLTVKSLEISDHINRTIKRHDDLEYSQIASKKVQSPLGAPADEKPAENMPESNPKKSVDYPQRSSSVANILAPLAIPEAPVPTLPLNPILPTSLKTAGPGALHPARKASLTTNFAAYPNSLLFLKNDGDSLKLSVLAHDGPTSSKTVISPSTSPNLASGSDLHTKVGHPANSGAHVPVAATLLPPTDSAQKRDNSSLVSLAGTIAGKRV</sequence>
<comment type="caution">
    <text evidence="2">The sequence shown here is derived from an EMBL/GenBank/DDBJ whole genome shotgun (WGS) entry which is preliminary data.</text>
</comment>
<keyword evidence="3" id="KW-1185">Reference proteome</keyword>
<proteinExistence type="predicted"/>
<dbReference type="Gene3D" id="1.20.58.160">
    <property type="match status" value="1"/>
</dbReference>
<dbReference type="InterPro" id="IPR038425">
    <property type="entry name" value="GAT_sf"/>
</dbReference>
<accession>A0ABQ8ERW3</accession>
<dbReference type="SUPFAM" id="SSF89009">
    <property type="entry name" value="GAT-like domain"/>
    <property type="match status" value="1"/>
</dbReference>
<name>A0ABQ8ERW3_9FUNG</name>
<feature type="compositionally biased region" description="Polar residues" evidence="1">
    <location>
        <begin position="221"/>
        <end position="238"/>
    </location>
</feature>
<protein>
    <recommendedName>
        <fullName evidence="4">Inhibitor of growth protein N-terminal histone-binding domain-containing protein</fullName>
    </recommendedName>
</protein>
<evidence type="ECO:0000313" key="3">
    <source>
        <dbReference type="Proteomes" id="UP001648503"/>
    </source>
</evidence>
<organism evidence="2 3">
    <name type="scientific">Batrachochytrium salamandrivorans</name>
    <dbReference type="NCBI Taxonomy" id="1357716"/>
    <lineage>
        <taxon>Eukaryota</taxon>
        <taxon>Fungi</taxon>
        <taxon>Fungi incertae sedis</taxon>
        <taxon>Chytridiomycota</taxon>
        <taxon>Chytridiomycota incertae sedis</taxon>
        <taxon>Chytridiomycetes</taxon>
        <taxon>Rhizophydiales</taxon>
        <taxon>Rhizophydiales incertae sedis</taxon>
        <taxon>Batrachochytrium</taxon>
    </lineage>
</organism>
<evidence type="ECO:0000256" key="1">
    <source>
        <dbReference type="SAM" id="MobiDB-lite"/>
    </source>
</evidence>
<gene>
    <name evidence="2" type="ORF">BASA50_001189</name>
</gene>
<feature type="region of interest" description="Disordered" evidence="1">
    <location>
        <begin position="220"/>
        <end position="253"/>
    </location>
</feature>
<reference evidence="2 3" key="1">
    <citation type="submission" date="2021-02" db="EMBL/GenBank/DDBJ databases">
        <title>Variation within the Batrachochytrium salamandrivorans European outbreak.</title>
        <authorList>
            <person name="Kelly M."/>
            <person name="Pasmans F."/>
            <person name="Shea T.P."/>
            <person name="Munoz J.F."/>
            <person name="Carranza S."/>
            <person name="Cuomo C.A."/>
            <person name="Martel A."/>
        </authorList>
    </citation>
    <scope>NUCLEOTIDE SEQUENCE [LARGE SCALE GENOMIC DNA]</scope>
    <source>
        <strain evidence="2 3">AMFP18/2</strain>
    </source>
</reference>
<evidence type="ECO:0000313" key="2">
    <source>
        <dbReference type="EMBL" id="KAH6585580.1"/>
    </source>
</evidence>
<evidence type="ECO:0008006" key="4">
    <source>
        <dbReference type="Google" id="ProtNLM"/>
    </source>
</evidence>
<feature type="region of interest" description="Disordered" evidence="1">
    <location>
        <begin position="109"/>
        <end position="142"/>
    </location>
</feature>